<comment type="caution">
    <text evidence="2">The sequence shown here is derived from an EMBL/GenBank/DDBJ whole genome shotgun (WGS) entry which is preliminary data.</text>
</comment>
<protein>
    <submittedName>
        <fullName evidence="2">Uncharacterized protein</fullName>
    </submittedName>
</protein>
<evidence type="ECO:0000256" key="1">
    <source>
        <dbReference type="SAM" id="Phobius"/>
    </source>
</evidence>
<keyword evidence="1" id="KW-0812">Transmembrane</keyword>
<reference evidence="2 3" key="1">
    <citation type="submission" date="2023-07" db="EMBL/GenBank/DDBJ databases">
        <title>Genomic Encyclopedia of Type Strains, Phase IV (KMG-IV): sequencing the most valuable type-strain genomes for metagenomic binning, comparative biology and taxonomic classification.</title>
        <authorList>
            <person name="Goeker M."/>
        </authorList>
    </citation>
    <scope>NUCLEOTIDE SEQUENCE [LARGE SCALE GENOMIC DNA]</scope>
    <source>
        <strain evidence="2 3">DSM 4006</strain>
    </source>
</reference>
<evidence type="ECO:0000313" key="3">
    <source>
        <dbReference type="Proteomes" id="UP001232973"/>
    </source>
</evidence>
<organism evidence="2 3">
    <name type="scientific">Alicyclobacillus cycloheptanicus</name>
    <dbReference type="NCBI Taxonomy" id="1457"/>
    <lineage>
        <taxon>Bacteria</taxon>
        <taxon>Bacillati</taxon>
        <taxon>Bacillota</taxon>
        <taxon>Bacilli</taxon>
        <taxon>Bacillales</taxon>
        <taxon>Alicyclobacillaceae</taxon>
        <taxon>Alicyclobacillus</taxon>
    </lineage>
</organism>
<proteinExistence type="predicted"/>
<gene>
    <name evidence="2" type="ORF">J2S03_000979</name>
</gene>
<evidence type="ECO:0000313" key="2">
    <source>
        <dbReference type="EMBL" id="MDQ0189163.1"/>
    </source>
</evidence>
<accession>A0ABT9XFU3</accession>
<keyword evidence="3" id="KW-1185">Reference proteome</keyword>
<dbReference type="Proteomes" id="UP001232973">
    <property type="component" value="Unassembled WGS sequence"/>
</dbReference>
<keyword evidence="1" id="KW-1133">Transmembrane helix</keyword>
<sequence>MGVYHVVAPSVSYIPVKWLWGEMDMQARVNAESRKRRNRWLFVGGAILVLAIGGGFAVATTDALSIRQHTGSEFSTYVARHHLGTVSIQTDESGMESDFCVLNLTKPIPDKQLANEAFQLMTQYHNLDGGDTLTIEYQPRGQTNEIEASVYYNEATQTVSMQLHEADGLHIVNRHVHWAPDTYGD</sequence>
<feature type="transmembrane region" description="Helical" evidence="1">
    <location>
        <begin position="40"/>
        <end position="59"/>
    </location>
</feature>
<dbReference type="RefSeq" id="WP_274455021.1">
    <property type="nucleotide sequence ID" value="NZ_CP067097.1"/>
</dbReference>
<dbReference type="EMBL" id="JAUSTP010000005">
    <property type="protein sequence ID" value="MDQ0189163.1"/>
    <property type="molecule type" value="Genomic_DNA"/>
</dbReference>
<name>A0ABT9XFU3_9BACL</name>
<keyword evidence="1" id="KW-0472">Membrane</keyword>